<keyword evidence="3" id="KW-1185">Reference proteome</keyword>
<evidence type="ECO:0000313" key="2">
    <source>
        <dbReference type="EMBL" id="KAL3395819.1"/>
    </source>
</evidence>
<dbReference type="EMBL" id="JBJJXI010000077">
    <property type="protein sequence ID" value="KAL3395819.1"/>
    <property type="molecule type" value="Genomic_DNA"/>
</dbReference>
<evidence type="ECO:0000256" key="1">
    <source>
        <dbReference type="SAM" id="MobiDB-lite"/>
    </source>
</evidence>
<name>A0ABD2WTA0_9HYME</name>
<gene>
    <name evidence="2" type="ORF">TKK_010138</name>
</gene>
<dbReference type="AlphaFoldDB" id="A0ABD2WTA0"/>
<feature type="region of interest" description="Disordered" evidence="1">
    <location>
        <begin position="238"/>
        <end position="270"/>
    </location>
</feature>
<sequence length="270" mass="29971">MQAYYTKDYQSVAKGLRILCNGFCYRPKCISRERTACIYILHDSIWSNLIRTAAAAVVAAAAARLYTYIYPRRIGRSTKQSERFTTEKVTRQHVPYTEAQETSKYTHAFLPALTQFSSPKAARPGTNAQQVKLGGLPMCQTEARLSCQHGHTCENSTGLGCALGNGLQQDGSGRVSKRAKPLDPEEDDYYYEDVVDERNNPTNEAPVVPPGFLSPSVREYLDLGKSIPEEIRILAAAASARPSPNKELSIHVPLASAGELERDDDRKREE</sequence>
<reference evidence="2 3" key="1">
    <citation type="journal article" date="2024" name="bioRxiv">
        <title>A reference genome for Trichogramma kaykai: A tiny desert-dwelling parasitoid wasp with competing sex-ratio distorters.</title>
        <authorList>
            <person name="Culotta J."/>
            <person name="Lindsey A.R."/>
        </authorList>
    </citation>
    <scope>NUCLEOTIDE SEQUENCE [LARGE SCALE GENOMIC DNA]</scope>
    <source>
        <strain evidence="2 3">KSX58</strain>
    </source>
</reference>
<protein>
    <submittedName>
        <fullName evidence="2">Uncharacterized protein</fullName>
    </submittedName>
</protein>
<comment type="caution">
    <text evidence="2">The sequence shown here is derived from an EMBL/GenBank/DDBJ whole genome shotgun (WGS) entry which is preliminary data.</text>
</comment>
<accession>A0ABD2WTA0</accession>
<dbReference type="Proteomes" id="UP001627154">
    <property type="component" value="Unassembled WGS sequence"/>
</dbReference>
<proteinExistence type="predicted"/>
<organism evidence="2 3">
    <name type="scientific">Trichogramma kaykai</name>
    <dbReference type="NCBI Taxonomy" id="54128"/>
    <lineage>
        <taxon>Eukaryota</taxon>
        <taxon>Metazoa</taxon>
        <taxon>Ecdysozoa</taxon>
        <taxon>Arthropoda</taxon>
        <taxon>Hexapoda</taxon>
        <taxon>Insecta</taxon>
        <taxon>Pterygota</taxon>
        <taxon>Neoptera</taxon>
        <taxon>Endopterygota</taxon>
        <taxon>Hymenoptera</taxon>
        <taxon>Apocrita</taxon>
        <taxon>Proctotrupomorpha</taxon>
        <taxon>Chalcidoidea</taxon>
        <taxon>Trichogrammatidae</taxon>
        <taxon>Trichogramma</taxon>
    </lineage>
</organism>
<evidence type="ECO:0000313" key="3">
    <source>
        <dbReference type="Proteomes" id="UP001627154"/>
    </source>
</evidence>
<feature type="compositionally biased region" description="Basic and acidic residues" evidence="1">
    <location>
        <begin position="259"/>
        <end position="270"/>
    </location>
</feature>